<dbReference type="EMBL" id="JARKNE010000011">
    <property type="protein sequence ID" value="KAK5786453.1"/>
    <property type="molecule type" value="Genomic_DNA"/>
</dbReference>
<proteinExistence type="predicted"/>
<keyword evidence="3" id="KW-1185">Reference proteome</keyword>
<dbReference type="InterPro" id="IPR019557">
    <property type="entry name" value="AminoTfrase-like_pln_mobile"/>
</dbReference>
<dbReference type="PANTHER" id="PTHR46033:SF8">
    <property type="entry name" value="PROTEIN MAINTENANCE OF MERISTEMS-LIKE"/>
    <property type="match status" value="1"/>
</dbReference>
<dbReference type="Proteomes" id="UP001358586">
    <property type="component" value="Chromosome 11"/>
</dbReference>
<organism evidence="2 3">
    <name type="scientific">Gossypium arboreum</name>
    <name type="common">Tree cotton</name>
    <name type="synonym">Gossypium nanking</name>
    <dbReference type="NCBI Taxonomy" id="29729"/>
    <lineage>
        <taxon>Eukaryota</taxon>
        <taxon>Viridiplantae</taxon>
        <taxon>Streptophyta</taxon>
        <taxon>Embryophyta</taxon>
        <taxon>Tracheophyta</taxon>
        <taxon>Spermatophyta</taxon>
        <taxon>Magnoliopsida</taxon>
        <taxon>eudicotyledons</taxon>
        <taxon>Gunneridae</taxon>
        <taxon>Pentapetalae</taxon>
        <taxon>rosids</taxon>
        <taxon>malvids</taxon>
        <taxon>Malvales</taxon>
        <taxon>Malvaceae</taxon>
        <taxon>Malvoideae</taxon>
        <taxon>Gossypium</taxon>
    </lineage>
</organism>
<reference evidence="2 3" key="1">
    <citation type="submission" date="2023-03" db="EMBL/GenBank/DDBJ databases">
        <title>WGS of Gossypium arboreum.</title>
        <authorList>
            <person name="Yu D."/>
        </authorList>
    </citation>
    <scope>NUCLEOTIDE SEQUENCE [LARGE SCALE GENOMIC DNA]</scope>
    <source>
        <tissue evidence="2">Leaf</tissue>
    </source>
</reference>
<comment type="caution">
    <text evidence="2">The sequence shown here is derived from an EMBL/GenBank/DDBJ whole genome shotgun (WGS) entry which is preliminary data.</text>
</comment>
<gene>
    <name evidence="2" type="ORF">PVK06_041090</name>
</gene>
<evidence type="ECO:0000313" key="2">
    <source>
        <dbReference type="EMBL" id="KAK5786453.1"/>
    </source>
</evidence>
<feature type="domain" description="Aminotransferase-like plant mobile" evidence="1">
    <location>
        <begin position="6"/>
        <end position="70"/>
    </location>
</feature>
<evidence type="ECO:0000259" key="1">
    <source>
        <dbReference type="Pfam" id="PF10536"/>
    </source>
</evidence>
<sequence>MFNLRENSISALVDRWCLDTHAFHLLCGEYTITLEDVLMQLMLPADGDVVTGLSKVVKPLALCYQLLGDSSGYGKLDSPI</sequence>
<dbReference type="InterPro" id="IPR044824">
    <property type="entry name" value="MAIN-like"/>
</dbReference>
<accession>A0ABR0N790</accession>
<evidence type="ECO:0000313" key="3">
    <source>
        <dbReference type="Proteomes" id="UP001358586"/>
    </source>
</evidence>
<dbReference type="Pfam" id="PF10536">
    <property type="entry name" value="PMD"/>
    <property type="match status" value="1"/>
</dbReference>
<name>A0ABR0N790_GOSAR</name>
<protein>
    <recommendedName>
        <fullName evidence="1">Aminotransferase-like plant mobile domain-containing protein</fullName>
    </recommendedName>
</protein>
<dbReference type="PANTHER" id="PTHR46033">
    <property type="entry name" value="PROTEIN MAIN-LIKE 2"/>
    <property type="match status" value="1"/>
</dbReference>